<dbReference type="PANTHER" id="PTHR37816">
    <property type="entry name" value="YALI0E33011P"/>
    <property type="match status" value="1"/>
</dbReference>
<evidence type="ECO:0000313" key="1">
    <source>
        <dbReference type="EMBL" id="MCU7553786.1"/>
    </source>
</evidence>
<protein>
    <submittedName>
        <fullName evidence="1">AAA family ATPase</fullName>
    </submittedName>
</protein>
<gene>
    <name evidence="1" type="ORF">OCL06_04135</name>
</gene>
<sequence length="178" mass="20472">MRKIIVFGNSGSGKSTLAKELRDEGLAHLDLDTLAWLPTNPPERRPIEQAYKQIQAFIRKNDEWVVEGCYADFLELLKPFANEAIFMNLPTELCQNNARNRPWEPHKYESKEAQDNNLPMLLDWIAGYMKRDDSLSYGAHSNLFQGFKGRKTEITSNKKRHNQTLKNDAEKAHILAKG</sequence>
<keyword evidence="2" id="KW-1185">Reference proteome</keyword>
<dbReference type="SUPFAM" id="SSF52540">
    <property type="entry name" value="P-loop containing nucleoside triphosphate hydrolases"/>
    <property type="match status" value="1"/>
</dbReference>
<dbReference type="Pfam" id="PF13238">
    <property type="entry name" value="AAA_18"/>
    <property type="match status" value="1"/>
</dbReference>
<dbReference type="Proteomes" id="UP001209257">
    <property type="component" value="Unassembled WGS sequence"/>
</dbReference>
<dbReference type="InterPro" id="IPR052922">
    <property type="entry name" value="Cytidylate_Kinase-2"/>
</dbReference>
<dbReference type="EMBL" id="JAOTJC010000006">
    <property type="protein sequence ID" value="MCU7553786.1"/>
    <property type="molecule type" value="Genomic_DNA"/>
</dbReference>
<organism evidence="1 2">
    <name type="scientific">Alteromonas salexigens</name>
    <dbReference type="NCBI Taxonomy" id="2982530"/>
    <lineage>
        <taxon>Bacteria</taxon>
        <taxon>Pseudomonadati</taxon>
        <taxon>Pseudomonadota</taxon>
        <taxon>Gammaproteobacteria</taxon>
        <taxon>Alteromonadales</taxon>
        <taxon>Alteromonadaceae</taxon>
        <taxon>Alteromonas/Salinimonas group</taxon>
        <taxon>Alteromonas</taxon>
    </lineage>
</organism>
<accession>A0ABT2VKI0</accession>
<dbReference type="Gene3D" id="3.40.50.300">
    <property type="entry name" value="P-loop containing nucleotide triphosphate hydrolases"/>
    <property type="match status" value="1"/>
</dbReference>
<reference evidence="2" key="1">
    <citation type="submission" date="2023-07" db="EMBL/GenBank/DDBJ databases">
        <title>Study on multiphase classification of strain Alteromonas salexigens isolated from the Yellow Sea.</title>
        <authorList>
            <person name="Sun L."/>
        </authorList>
    </citation>
    <scope>NUCLEOTIDE SEQUENCE [LARGE SCALE GENOMIC DNA]</scope>
    <source>
        <strain evidence="2">ASW11-19</strain>
    </source>
</reference>
<comment type="caution">
    <text evidence="1">The sequence shown here is derived from an EMBL/GenBank/DDBJ whole genome shotgun (WGS) entry which is preliminary data.</text>
</comment>
<proteinExistence type="predicted"/>
<evidence type="ECO:0000313" key="2">
    <source>
        <dbReference type="Proteomes" id="UP001209257"/>
    </source>
</evidence>
<dbReference type="InterPro" id="IPR027417">
    <property type="entry name" value="P-loop_NTPase"/>
</dbReference>
<dbReference type="RefSeq" id="WP_262992490.1">
    <property type="nucleotide sequence ID" value="NZ_JAOTJC010000006.1"/>
</dbReference>
<dbReference type="PANTHER" id="PTHR37816:SF2">
    <property type="entry name" value="DNA TOPOLOGY MODULATION PROTEIN FLAR-RELATED PROTEIN"/>
    <property type="match status" value="1"/>
</dbReference>
<name>A0ABT2VKI0_9ALTE</name>